<dbReference type="Proteomes" id="UP000023152">
    <property type="component" value="Unassembled WGS sequence"/>
</dbReference>
<dbReference type="Gene3D" id="2.120.10.80">
    <property type="entry name" value="Kelch-type beta propeller"/>
    <property type="match status" value="2"/>
</dbReference>
<gene>
    <name evidence="1" type="ORF">RFI_08540</name>
</gene>
<dbReference type="EMBL" id="ASPP01006580">
    <property type="protein sequence ID" value="ETO28590.1"/>
    <property type="molecule type" value="Genomic_DNA"/>
</dbReference>
<evidence type="ECO:0000313" key="1">
    <source>
        <dbReference type="EMBL" id="ETO28590.1"/>
    </source>
</evidence>
<protein>
    <recommendedName>
        <fullName evidence="3">Kelch motif family protein</fullName>
    </recommendedName>
</protein>
<dbReference type="AlphaFoldDB" id="X6NQM1"/>
<dbReference type="SUPFAM" id="SSF117281">
    <property type="entry name" value="Kelch motif"/>
    <property type="match status" value="1"/>
</dbReference>
<sequence length="300" mass="34651">MSYDLIYEKLPNLPISLSGSQCVLFNKEILICGGENSNLCYSYHTLKRQYKLICSYPQGVRLNGHAVLELAKVGRKTTILLSFGGKHKHTLAMKYRSVWNKADTYMNEWTKAKGLTLSNEEMWSVRAALGGQKKELLFIVYKPKNIIVFNIETLKLVTKSTLPIDKIYGGSCFVQTENEMLFFNWNNGLRIKYHEKTNRFKYERLSISPQFIAFDCSYVRVSDAILLFGGYDSHDKITDQIHVYFFKSKKWKQYPYRLPSSICNSFALLSSDSNWVYLIGGQNKSFGNSHFKIKIDDIVQ</sequence>
<accession>X6NQM1</accession>
<name>X6NQM1_RETFI</name>
<organism evidence="1 2">
    <name type="scientific">Reticulomyxa filosa</name>
    <dbReference type="NCBI Taxonomy" id="46433"/>
    <lineage>
        <taxon>Eukaryota</taxon>
        <taxon>Sar</taxon>
        <taxon>Rhizaria</taxon>
        <taxon>Retaria</taxon>
        <taxon>Foraminifera</taxon>
        <taxon>Monothalamids</taxon>
        <taxon>Reticulomyxidae</taxon>
        <taxon>Reticulomyxa</taxon>
    </lineage>
</organism>
<comment type="caution">
    <text evidence="1">The sequence shown here is derived from an EMBL/GenBank/DDBJ whole genome shotgun (WGS) entry which is preliminary data.</text>
</comment>
<evidence type="ECO:0008006" key="3">
    <source>
        <dbReference type="Google" id="ProtNLM"/>
    </source>
</evidence>
<feature type="non-terminal residue" evidence="1">
    <location>
        <position position="300"/>
    </location>
</feature>
<evidence type="ECO:0000313" key="2">
    <source>
        <dbReference type="Proteomes" id="UP000023152"/>
    </source>
</evidence>
<keyword evidence="2" id="KW-1185">Reference proteome</keyword>
<dbReference type="InterPro" id="IPR015915">
    <property type="entry name" value="Kelch-typ_b-propeller"/>
</dbReference>
<reference evidence="1 2" key="1">
    <citation type="journal article" date="2013" name="Curr. Biol.">
        <title>The Genome of the Foraminiferan Reticulomyxa filosa.</title>
        <authorList>
            <person name="Glockner G."/>
            <person name="Hulsmann N."/>
            <person name="Schleicher M."/>
            <person name="Noegel A.A."/>
            <person name="Eichinger L."/>
            <person name="Gallinger C."/>
            <person name="Pawlowski J."/>
            <person name="Sierra R."/>
            <person name="Euteneuer U."/>
            <person name="Pillet L."/>
            <person name="Moustafa A."/>
            <person name="Platzer M."/>
            <person name="Groth M."/>
            <person name="Szafranski K."/>
            <person name="Schliwa M."/>
        </authorList>
    </citation>
    <scope>NUCLEOTIDE SEQUENCE [LARGE SCALE GENOMIC DNA]</scope>
</reference>
<proteinExistence type="predicted"/>